<proteinExistence type="predicted"/>
<feature type="domain" description="SWIM-type" evidence="2">
    <location>
        <begin position="48"/>
        <end position="85"/>
    </location>
</feature>
<accession>A0ABT0WA39</accession>
<gene>
    <name evidence="3" type="ORF">NDK43_11370</name>
</gene>
<reference evidence="3 4" key="1">
    <citation type="submission" date="2022-06" db="EMBL/GenBank/DDBJ databases">
        <authorList>
            <person name="Jeon C.O."/>
        </authorList>
    </citation>
    <scope>NUCLEOTIDE SEQUENCE [LARGE SCALE GENOMIC DNA]</scope>
    <source>
        <strain evidence="3 4">KCTC 13943</strain>
    </source>
</reference>
<evidence type="ECO:0000313" key="3">
    <source>
        <dbReference type="EMBL" id="MCM2532879.1"/>
    </source>
</evidence>
<sequence>MKLSDFEQYLDGRILQRGLDYFHRGNVKNLEAINDGHYTAEVDGTDFYTVEVWVNQDMIVDTSCDCPYELGEFCKHQAAVFYALKEKKSKNDKTIHSFQVGKQDLKSILSGLKKEELINIIYNLSMEDPNIEKQLLYQYAPAKDEISSSKKLIKEYIQLAKKRGFIEWNQVNYALQGADLVLQKAQEKIESGETETAVSLGMAVLSNVVDMLNFSDDSNGTVGSVIRTTINTMEEAIESAIDFLNQTEQKKLFELIVKEALHNRYDDWSEWRMDLLGLCISFCNNIYLRTKLESHLEMLMKKTDPSSWSSEYDKKELKKLQLAIYEQFDDPEKVERFIYDNIHHSDFREKVILLEMKKRVYDKVISLCLEGEKANQRPGLVKQWKEYRYQAYEQLGDVENQKELAKELLFGNDFGYYSILKRLYSLNEWKEELSKIVEEFQKQPYQTDAYLSILKAEQLTEQILEYCKSWPSNITNLYPYLIESYFEEVNQLFIRYIRKEAEKASDRKKYKNVCKEIKTYKNACGDIHSRRLIGELKEMYQRRPAFVDELLKIK</sequence>
<dbReference type="Proteomes" id="UP001523262">
    <property type="component" value="Unassembled WGS sequence"/>
</dbReference>
<evidence type="ECO:0000259" key="2">
    <source>
        <dbReference type="PROSITE" id="PS50966"/>
    </source>
</evidence>
<dbReference type="PROSITE" id="PS50966">
    <property type="entry name" value="ZF_SWIM"/>
    <property type="match status" value="1"/>
</dbReference>
<protein>
    <submittedName>
        <fullName evidence="3">SWIM zinc finger family protein</fullName>
    </submittedName>
</protein>
<keyword evidence="1" id="KW-0863">Zinc-finger</keyword>
<dbReference type="Pfam" id="PF04434">
    <property type="entry name" value="SWIM"/>
    <property type="match status" value="1"/>
</dbReference>
<dbReference type="InterPro" id="IPR007527">
    <property type="entry name" value="Znf_SWIM"/>
</dbReference>
<keyword evidence="1" id="KW-0479">Metal-binding</keyword>
<evidence type="ECO:0000313" key="4">
    <source>
        <dbReference type="Proteomes" id="UP001523262"/>
    </source>
</evidence>
<evidence type="ECO:0000256" key="1">
    <source>
        <dbReference type="PROSITE-ProRule" id="PRU00325"/>
    </source>
</evidence>
<dbReference type="EMBL" id="JAMQCR010000001">
    <property type="protein sequence ID" value="MCM2532879.1"/>
    <property type="molecule type" value="Genomic_DNA"/>
</dbReference>
<keyword evidence="4" id="KW-1185">Reference proteome</keyword>
<name>A0ABT0WA39_9BACI</name>
<organism evidence="3 4">
    <name type="scientific">Neobacillus pocheonensis</name>
    <dbReference type="NCBI Taxonomy" id="363869"/>
    <lineage>
        <taxon>Bacteria</taxon>
        <taxon>Bacillati</taxon>
        <taxon>Bacillota</taxon>
        <taxon>Bacilli</taxon>
        <taxon>Bacillales</taxon>
        <taxon>Bacillaceae</taxon>
        <taxon>Neobacillus</taxon>
    </lineage>
</organism>
<keyword evidence="1" id="KW-0862">Zinc</keyword>
<comment type="caution">
    <text evidence="3">The sequence shown here is derived from an EMBL/GenBank/DDBJ whole genome shotgun (WGS) entry which is preliminary data.</text>
</comment>